<feature type="region of interest" description="Disordered" evidence="1">
    <location>
        <begin position="76"/>
        <end position="155"/>
    </location>
</feature>
<comment type="caution">
    <text evidence="3">The sequence shown here is derived from an EMBL/GenBank/DDBJ whole genome shotgun (WGS) entry which is preliminary data.</text>
</comment>
<dbReference type="InterPro" id="IPR026960">
    <property type="entry name" value="RVT-Znf"/>
</dbReference>
<dbReference type="EMBL" id="JAUUTY010000005">
    <property type="protein sequence ID" value="KAK1632753.1"/>
    <property type="molecule type" value="Genomic_DNA"/>
</dbReference>
<proteinExistence type="predicted"/>
<protein>
    <recommendedName>
        <fullName evidence="2">Reverse transcriptase zinc-binding domain-containing protein</fullName>
    </recommendedName>
</protein>
<dbReference type="AlphaFoldDB" id="A0AAD8RWY6"/>
<dbReference type="Proteomes" id="UP001231189">
    <property type="component" value="Unassembled WGS sequence"/>
</dbReference>
<name>A0AAD8RWY6_LOLMU</name>
<evidence type="ECO:0000256" key="1">
    <source>
        <dbReference type="SAM" id="MobiDB-lite"/>
    </source>
</evidence>
<accession>A0AAD8RWY6</accession>
<gene>
    <name evidence="3" type="ORF">QYE76_007068</name>
</gene>
<feature type="compositionally biased region" description="Acidic residues" evidence="1">
    <location>
        <begin position="77"/>
        <end position="92"/>
    </location>
</feature>
<dbReference type="Pfam" id="PF13966">
    <property type="entry name" value="zf-RVT"/>
    <property type="match status" value="1"/>
</dbReference>
<sequence>MPLTDTNFAPLKVRVFFWIARHGNTRMRALLHRHGCLPSPRCPFCTENEDQLHLFSRCARLMPLFAAVGAPATAVADDLEGAEEEEEEESEEAAAAKKEAMARAKAEAKAQQASTVDDEGDTSSSDTSNDTGSSEEVTSRKRHREDDEMGPSKKK</sequence>
<organism evidence="3 4">
    <name type="scientific">Lolium multiflorum</name>
    <name type="common">Italian ryegrass</name>
    <name type="synonym">Lolium perenne subsp. multiflorum</name>
    <dbReference type="NCBI Taxonomy" id="4521"/>
    <lineage>
        <taxon>Eukaryota</taxon>
        <taxon>Viridiplantae</taxon>
        <taxon>Streptophyta</taxon>
        <taxon>Embryophyta</taxon>
        <taxon>Tracheophyta</taxon>
        <taxon>Spermatophyta</taxon>
        <taxon>Magnoliopsida</taxon>
        <taxon>Liliopsida</taxon>
        <taxon>Poales</taxon>
        <taxon>Poaceae</taxon>
        <taxon>BOP clade</taxon>
        <taxon>Pooideae</taxon>
        <taxon>Poodae</taxon>
        <taxon>Poeae</taxon>
        <taxon>Poeae Chloroplast Group 2 (Poeae type)</taxon>
        <taxon>Loliodinae</taxon>
        <taxon>Loliinae</taxon>
        <taxon>Lolium</taxon>
    </lineage>
</organism>
<evidence type="ECO:0000313" key="3">
    <source>
        <dbReference type="EMBL" id="KAK1632753.1"/>
    </source>
</evidence>
<feature type="compositionally biased region" description="Basic and acidic residues" evidence="1">
    <location>
        <begin position="94"/>
        <end position="108"/>
    </location>
</feature>
<feature type="domain" description="Reverse transcriptase zinc-binding" evidence="2">
    <location>
        <begin position="7"/>
        <end position="59"/>
    </location>
</feature>
<reference evidence="3" key="1">
    <citation type="submission" date="2023-07" db="EMBL/GenBank/DDBJ databases">
        <title>A chromosome-level genome assembly of Lolium multiflorum.</title>
        <authorList>
            <person name="Chen Y."/>
            <person name="Copetti D."/>
            <person name="Kolliker R."/>
            <person name="Studer B."/>
        </authorList>
    </citation>
    <scope>NUCLEOTIDE SEQUENCE</scope>
    <source>
        <strain evidence="3">02402/16</strain>
        <tissue evidence="3">Leaf</tissue>
    </source>
</reference>
<keyword evidence="4" id="KW-1185">Reference proteome</keyword>
<evidence type="ECO:0000259" key="2">
    <source>
        <dbReference type="Pfam" id="PF13966"/>
    </source>
</evidence>
<feature type="compositionally biased region" description="Low complexity" evidence="1">
    <location>
        <begin position="122"/>
        <end position="136"/>
    </location>
</feature>
<evidence type="ECO:0000313" key="4">
    <source>
        <dbReference type="Proteomes" id="UP001231189"/>
    </source>
</evidence>